<sequence length="242" mass="26772">MQTFFEGLATRATAALRYGKSIVQTPEENVIDTIAQAPKRQKKASDKSTLKPQTPRARGESRLEDIQRIVLELVADRGIEGVTIDAIALAAQASKQTLYKRWATKSELIRDAIRMSFGGASPGDPGDLGSLRQEFLAILQSAAAMLQTNKRLIIALIDGAQRDSTIMAVMRQETRENYRESLQRPLKRAIARGEVSPEADLNLVAELALPALLHRAMLDEIIDERVLTSLVDDVLMKLVRRA</sequence>
<dbReference type="PANTHER" id="PTHR30055:SF148">
    <property type="entry name" value="TETR-FAMILY TRANSCRIPTIONAL REGULATOR"/>
    <property type="match status" value="1"/>
</dbReference>
<feature type="DNA-binding region" description="H-T-H motif" evidence="4">
    <location>
        <begin position="83"/>
        <end position="102"/>
    </location>
</feature>
<dbReference type="AlphaFoldDB" id="A0A4D6XFA8"/>
<proteinExistence type="predicted"/>
<dbReference type="SUPFAM" id="SSF46689">
    <property type="entry name" value="Homeodomain-like"/>
    <property type="match status" value="1"/>
</dbReference>
<dbReference type="EMBL" id="CP039371">
    <property type="protein sequence ID" value="QCI13500.1"/>
    <property type="molecule type" value="Genomic_DNA"/>
</dbReference>
<dbReference type="PROSITE" id="PS50977">
    <property type="entry name" value="HTH_TETR_2"/>
    <property type="match status" value="1"/>
</dbReference>
<dbReference type="Gene3D" id="1.10.10.60">
    <property type="entry name" value="Homeodomain-like"/>
    <property type="match status" value="1"/>
</dbReference>
<gene>
    <name evidence="7" type="ORF">E6B08_20020</name>
</gene>
<feature type="domain" description="HTH tetR-type" evidence="6">
    <location>
        <begin position="60"/>
        <end position="120"/>
    </location>
</feature>
<keyword evidence="3" id="KW-0804">Transcription</keyword>
<feature type="region of interest" description="Disordered" evidence="5">
    <location>
        <begin position="37"/>
        <end position="61"/>
    </location>
</feature>
<dbReference type="Pfam" id="PF16859">
    <property type="entry name" value="TetR_C_11"/>
    <property type="match status" value="1"/>
</dbReference>
<evidence type="ECO:0000256" key="2">
    <source>
        <dbReference type="ARBA" id="ARBA00023125"/>
    </source>
</evidence>
<dbReference type="InterPro" id="IPR001647">
    <property type="entry name" value="HTH_TetR"/>
</dbReference>
<evidence type="ECO:0000313" key="7">
    <source>
        <dbReference type="EMBL" id="QCI13500.1"/>
    </source>
</evidence>
<evidence type="ECO:0000259" key="6">
    <source>
        <dbReference type="PROSITE" id="PS50977"/>
    </source>
</evidence>
<evidence type="ECO:0000256" key="4">
    <source>
        <dbReference type="PROSITE-ProRule" id="PRU00335"/>
    </source>
</evidence>
<dbReference type="Gene3D" id="1.10.357.10">
    <property type="entry name" value="Tetracycline Repressor, domain 2"/>
    <property type="match status" value="1"/>
</dbReference>
<accession>A0A4D6XFA8</accession>
<keyword evidence="2 4" id="KW-0238">DNA-binding</keyword>
<dbReference type="Pfam" id="PF00440">
    <property type="entry name" value="TetR_N"/>
    <property type="match status" value="1"/>
</dbReference>
<dbReference type="InterPro" id="IPR050109">
    <property type="entry name" value="HTH-type_TetR-like_transc_reg"/>
</dbReference>
<name>A0A4D6XFA8_PSEPU</name>
<protein>
    <submittedName>
        <fullName evidence="7">TetR/AcrR family transcriptional regulator</fullName>
    </submittedName>
</protein>
<dbReference type="GO" id="GO:0000976">
    <property type="term" value="F:transcription cis-regulatory region binding"/>
    <property type="evidence" value="ECO:0007669"/>
    <property type="project" value="TreeGrafter"/>
</dbReference>
<evidence type="ECO:0000256" key="3">
    <source>
        <dbReference type="ARBA" id="ARBA00023163"/>
    </source>
</evidence>
<evidence type="ECO:0000256" key="5">
    <source>
        <dbReference type="SAM" id="MobiDB-lite"/>
    </source>
</evidence>
<dbReference type="OrthoDB" id="9796019at2"/>
<dbReference type="SUPFAM" id="SSF48498">
    <property type="entry name" value="Tetracyclin repressor-like, C-terminal domain"/>
    <property type="match status" value="1"/>
</dbReference>
<dbReference type="Proteomes" id="UP000298551">
    <property type="component" value="Chromosome"/>
</dbReference>
<dbReference type="InterPro" id="IPR036271">
    <property type="entry name" value="Tet_transcr_reg_TetR-rel_C_sf"/>
</dbReference>
<dbReference type="InterPro" id="IPR009057">
    <property type="entry name" value="Homeodomain-like_sf"/>
</dbReference>
<evidence type="ECO:0000256" key="1">
    <source>
        <dbReference type="ARBA" id="ARBA00023015"/>
    </source>
</evidence>
<reference evidence="8" key="1">
    <citation type="submission" date="2019-04" db="EMBL/GenBank/DDBJ databases">
        <title>Genome sequence of Pseudomonas putida 1290, an auxin catabolizing strain.</title>
        <authorList>
            <person name="Laird T.S."/>
            <person name="Leveau J.H.J."/>
        </authorList>
    </citation>
    <scope>NUCLEOTIDE SEQUENCE [LARGE SCALE GENOMIC DNA]</scope>
    <source>
        <strain evidence="8">1290</strain>
    </source>
</reference>
<organism evidence="7 8">
    <name type="scientific">Pseudomonas putida</name>
    <name type="common">Arthrobacter siderocapsulatus</name>
    <dbReference type="NCBI Taxonomy" id="303"/>
    <lineage>
        <taxon>Bacteria</taxon>
        <taxon>Pseudomonadati</taxon>
        <taxon>Pseudomonadota</taxon>
        <taxon>Gammaproteobacteria</taxon>
        <taxon>Pseudomonadales</taxon>
        <taxon>Pseudomonadaceae</taxon>
        <taxon>Pseudomonas</taxon>
    </lineage>
</organism>
<dbReference type="InterPro" id="IPR011075">
    <property type="entry name" value="TetR_C"/>
</dbReference>
<dbReference type="PANTHER" id="PTHR30055">
    <property type="entry name" value="HTH-TYPE TRANSCRIPTIONAL REGULATOR RUTR"/>
    <property type="match status" value="1"/>
</dbReference>
<evidence type="ECO:0000313" key="8">
    <source>
        <dbReference type="Proteomes" id="UP000298551"/>
    </source>
</evidence>
<dbReference type="GO" id="GO:0003700">
    <property type="term" value="F:DNA-binding transcription factor activity"/>
    <property type="evidence" value="ECO:0007669"/>
    <property type="project" value="TreeGrafter"/>
</dbReference>
<keyword evidence="1" id="KW-0805">Transcription regulation</keyword>